<accession>A0A1B0CA35</accession>
<dbReference type="InterPro" id="IPR000477">
    <property type="entry name" value="RT_dom"/>
</dbReference>
<dbReference type="Proteomes" id="UP000092461">
    <property type="component" value="Unassembled WGS sequence"/>
</dbReference>
<dbReference type="EnsemblMetazoa" id="LLOJ000807-RA">
    <property type="protein sequence ID" value="LLOJ000807-PA"/>
    <property type="gene ID" value="LLOJ000807"/>
</dbReference>
<dbReference type="VEuPathDB" id="VectorBase:LLOJ000807"/>
<evidence type="ECO:0000313" key="4">
    <source>
        <dbReference type="Proteomes" id="UP000092461"/>
    </source>
</evidence>
<protein>
    <submittedName>
        <fullName evidence="2">Putative reverse transcriptase</fullName>
    </submittedName>
</protein>
<keyword evidence="2" id="KW-0808">Transferase</keyword>
<dbReference type="GO" id="GO:0003964">
    <property type="term" value="F:RNA-directed DNA polymerase activity"/>
    <property type="evidence" value="ECO:0007669"/>
    <property type="project" value="UniProtKB-KW"/>
</dbReference>
<sequence>MIADIEDIVKTVANRNEAEILRADLVNILKNGLRRTKPTSPRDRILAGWTAEAEKFVKEKGKEVVIINADKGNKTVIMRRSEYDDKMRMLVSDESTYKRSSRDPTSRVQTQNNTLVKMLTAKGYIGEREKRALMCYSGVPPRLYGLPKVHKDNVPLRPVVSFIGSPNYGMAKFVSSLLSPLSVCHYNVRDSREVAELVKGRVLPEGYRIVSLDVVSLFTNVPVDFALGEIDRRFSEVEPHTKITKEDFLKLVEFCLTSGYFRYDGEFFLQLDGVAMGSPISPIVADVVLQRLLDETLGNSRLRIECVKKYVDDLLVFVHEDDIEDMLVRVNSFHPKLQFTLEMEKDNMLPYLDMKIHRDEGNVLSTTWYSKPCASGRLLNFNSGHSFSMIINVGRNLVKRVRGLTSKVDADVNSKLNASLKKNDFPPKIIRKLLSEHDRQRPSGDRVPAVEVDPGPFRSLVHIPGVSEKMKKRIAKSTDVNICLVPAERVKRFFTRVKDKLPDGLCSDVVYEIPCRDCSLSYVGTTGRLLKTRLQEHERSCRDPEKNKGLTSLCAHVSDTDPQHSFAFENTKVLDTHRVYSKRMMLEMLFIKRNLPRVVNNRSDVDGLSNVYAGLVNE</sequence>
<evidence type="ECO:0000259" key="1">
    <source>
        <dbReference type="PROSITE" id="PS50878"/>
    </source>
</evidence>
<dbReference type="VEuPathDB" id="VectorBase:LLONM1_004580"/>
<dbReference type="EMBL" id="AJWK01003241">
    <property type="status" value="NOT_ANNOTATED_CDS"/>
    <property type="molecule type" value="Genomic_DNA"/>
</dbReference>
<evidence type="ECO:0000313" key="2">
    <source>
        <dbReference type="EMBL" id="MBC1176461.1"/>
    </source>
</evidence>
<feature type="domain" description="Reverse transcriptase" evidence="1">
    <location>
        <begin position="127"/>
        <end position="364"/>
    </location>
</feature>
<dbReference type="CDD" id="cd10442">
    <property type="entry name" value="GIY-YIG_PLEs"/>
    <property type="match status" value="1"/>
</dbReference>
<name>A0A1B0CA35_LUTLO</name>
<dbReference type="CDD" id="cd00304">
    <property type="entry name" value="RT_like"/>
    <property type="match status" value="1"/>
</dbReference>
<dbReference type="EMBL" id="GITU01007758">
    <property type="protein sequence ID" value="MBC1176461.1"/>
    <property type="molecule type" value="Transcribed_RNA"/>
</dbReference>
<dbReference type="PROSITE" id="PS50878">
    <property type="entry name" value="RT_POL"/>
    <property type="match status" value="1"/>
</dbReference>
<keyword evidence="2" id="KW-0695">RNA-directed DNA polymerase</keyword>
<reference evidence="4" key="1">
    <citation type="submission" date="2012-05" db="EMBL/GenBank/DDBJ databases">
        <title>Whole Genome Assembly of Lutzomyia longipalpis.</title>
        <authorList>
            <person name="Richards S."/>
            <person name="Qu C."/>
            <person name="Dillon R."/>
            <person name="Worley K."/>
            <person name="Scherer S."/>
            <person name="Batterton M."/>
            <person name="Taylor A."/>
            <person name="Hawes A."/>
            <person name="Hernandez B."/>
            <person name="Kovar C."/>
            <person name="Mandapat C."/>
            <person name="Pham C."/>
            <person name="Qu C."/>
            <person name="Jing C."/>
            <person name="Bess C."/>
            <person name="Bandaranaike D."/>
            <person name="Ngo D."/>
            <person name="Ongeri F."/>
            <person name="Arias F."/>
            <person name="Lara F."/>
            <person name="Weissenberger G."/>
            <person name="Kamau G."/>
            <person name="Han H."/>
            <person name="Shen H."/>
            <person name="Dinh H."/>
            <person name="Khalil I."/>
            <person name="Jones J."/>
            <person name="Shafer J."/>
            <person name="Jayaseelan J."/>
            <person name="Quiroz J."/>
            <person name="Blankenburg K."/>
            <person name="Nguyen L."/>
            <person name="Jackson L."/>
            <person name="Francisco L."/>
            <person name="Tang L.-Y."/>
            <person name="Pu L.-L."/>
            <person name="Perales L."/>
            <person name="Lorensuhewa L."/>
            <person name="Munidasa M."/>
            <person name="Coyle M."/>
            <person name="Taylor M."/>
            <person name="Puazo M."/>
            <person name="Firestine M."/>
            <person name="Scheel M."/>
            <person name="Javaid M."/>
            <person name="Wang M."/>
            <person name="Li M."/>
            <person name="Tabassum N."/>
            <person name="Saada N."/>
            <person name="Osuji N."/>
            <person name="Aqrawi P."/>
            <person name="Fu Q."/>
            <person name="Thornton R."/>
            <person name="Raj R."/>
            <person name="Goodspeed R."/>
            <person name="Mata R."/>
            <person name="Najjar R."/>
            <person name="Gubbala S."/>
            <person name="Lee S."/>
            <person name="Denson S."/>
            <person name="Patil S."/>
            <person name="Macmil S."/>
            <person name="Qi S."/>
            <person name="Matskevitch T."/>
            <person name="Palculict T."/>
            <person name="Mathew T."/>
            <person name="Vee V."/>
            <person name="Velamala V."/>
            <person name="Korchina V."/>
            <person name="Cai W."/>
            <person name="Liu W."/>
            <person name="Dai W."/>
            <person name="Zou X."/>
            <person name="Zhu Y."/>
            <person name="Zhang Y."/>
            <person name="Wu Y.-Q."/>
            <person name="Xin Y."/>
            <person name="Nazarath L."/>
            <person name="Kovar C."/>
            <person name="Han Y."/>
            <person name="Muzny D."/>
            <person name="Gibbs R."/>
        </authorList>
    </citation>
    <scope>NUCLEOTIDE SEQUENCE [LARGE SCALE GENOMIC DNA]</scope>
    <source>
        <strain evidence="4">Jacobina</strain>
    </source>
</reference>
<evidence type="ECO:0000313" key="3">
    <source>
        <dbReference type="EnsemblMetazoa" id="LLOJ000807-PA"/>
    </source>
</evidence>
<reference evidence="2" key="2">
    <citation type="journal article" date="2020" name="BMC">
        <title>Leishmania infection induces a limited differential gene expression in the sand fly midgut.</title>
        <authorList>
            <person name="Coutinho-Abreu I.V."/>
            <person name="Serafim T.D."/>
            <person name="Meneses C."/>
            <person name="Kamhawi S."/>
            <person name="Oliveira F."/>
            <person name="Valenzuela J.G."/>
        </authorList>
    </citation>
    <scope>NUCLEOTIDE SEQUENCE</scope>
    <source>
        <strain evidence="2">Jacobina</strain>
        <tissue evidence="2">Midgut</tissue>
    </source>
</reference>
<proteinExistence type="predicted"/>
<keyword evidence="4" id="KW-1185">Reference proteome</keyword>
<reference evidence="3" key="3">
    <citation type="submission" date="2020-05" db="UniProtKB">
        <authorList>
            <consortium name="EnsemblMetazoa"/>
        </authorList>
    </citation>
    <scope>IDENTIFICATION</scope>
    <source>
        <strain evidence="3">Jacobina</strain>
    </source>
</reference>
<keyword evidence="2" id="KW-0548">Nucleotidyltransferase</keyword>
<dbReference type="PANTHER" id="PTHR21301">
    <property type="entry name" value="REVERSE TRANSCRIPTASE"/>
    <property type="match status" value="1"/>
</dbReference>
<dbReference type="Pfam" id="PF00078">
    <property type="entry name" value="RVT_1"/>
    <property type="match status" value="1"/>
</dbReference>
<organism evidence="3 4">
    <name type="scientific">Lutzomyia longipalpis</name>
    <name type="common">Sand fly</name>
    <dbReference type="NCBI Taxonomy" id="7200"/>
    <lineage>
        <taxon>Eukaryota</taxon>
        <taxon>Metazoa</taxon>
        <taxon>Ecdysozoa</taxon>
        <taxon>Arthropoda</taxon>
        <taxon>Hexapoda</taxon>
        <taxon>Insecta</taxon>
        <taxon>Pterygota</taxon>
        <taxon>Neoptera</taxon>
        <taxon>Endopterygota</taxon>
        <taxon>Diptera</taxon>
        <taxon>Nematocera</taxon>
        <taxon>Psychodoidea</taxon>
        <taxon>Psychodidae</taxon>
        <taxon>Lutzomyia</taxon>
        <taxon>Lutzomyia</taxon>
    </lineage>
</organism>
<dbReference type="AlphaFoldDB" id="A0A1B0CA35"/>
<dbReference type="PANTHER" id="PTHR21301:SF10">
    <property type="entry name" value="REVERSE TRANSCRIPTASE DOMAIN-CONTAINING PROTEIN"/>
    <property type="match status" value="1"/>
</dbReference>